<keyword evidence="12" id="KW-0233">DNA recombination</keyword>
<dbReference type="GO" id="GO:0015074">
    <property type="term" value="P:DNA integration"/>
    <property type="evidence" value="ECO:0007669"/>
    <property type="project" value="UniProtKB-KW"/>
</dbReference>
<dbReference type="Gene3D" id="3.30.420.10">
    <property type="entry name" value="Ribonuclease H-like superfamily/Ribonuclease H"/>
    <property type="match status" value="1"/>
</dbReference>
<dbReference type="GO" id="GO:0032196">
    <property type="term" value="P:transposition"/>
    <property type="evidence" value="ECO:0007669"/>
    <property type="project" value="UniProtKB-KW"/>
</dbReference>
<dbReference type="GO" id="GO:0016787">
    <property type="term" value="F:hydrolase activity"/>
    <property type="evidence" value="ECO:0007669"/>
    <property type="project" value="UniProtKB-KW"/>
</dbReference>
<evidence type="ECO:0000256" key="1">
    <source>
        <dbReference type="ARBA" id="ARBA00022578"/>
    </source>
</evidence>
<dbReference type="GO" id="GO:0005634">
    <property type="term" value="C:nucleus"/>
    <property type="evidence" value="ECO:0007669"/>
    <property type="project" value="UniProtKB-ARBA"/>
</dbReference>
<dbReference type="Proteomes" id="UP000765509">
    <property type="component" value="Unassembled WGS sequence"/>
</dbReference>
<protein>
    <recommendedName>
        <fullName evidence="16">Integrase catalytic domain-containing protein</fullName>
    </recommendedName>
</protein>
<accession>A0A9Q3P9T8</accession>
<keyword evidence="11" id="KW-0808">Transferase</keyword>
<comment type="catalytic activity">
    <reaction evidence="14">
        <text>DNA(n) + a 2'-deoxyribonucleoside 5'-triphosphate = DNA(n+1) + diphosphate</text>
        <dbReference type="Rhea" id="RHEA:22508"/>
        <dbReference type="Rhea" id="RHEA-COMP:17339"/>
        <dbReference type="Rhea" id="RHEA-COMP:17340"/>
        <dbReference type="ChEBI" id="CHEBI:33019"/>
        <dbReference type="ChEBI" id="CHEBI:61560"/>
        <dbReference type="ChEBI" id="CHEBI:173112"/>
        <dbReference type="EC" id="2.7.7.7"/>
    </reaction>
</comment>
<evidence type="ECO:0000313" key="18">
    <source>
        <dbReference type="Proteomes" id="UP000765509"/>
    </source>
</evidence>
<feature type="region of interest" description="Disordered" evidence="15">
    <location>
        <begin position="250"/>
        <end position="283"/>
    </location>
</feature>
<proteinExistence type="predicted"/>
<reference evidence="17" key="1">
    <citation type="submission" date="2021-03" db="EMBL/GenBank/DDBJ databases">
        <title>Draft genome sequence of rust myrtle Austropuccinia psidii MF-1, a brazilian biotype.</title>
        <authorList>
            <person name="Quecine M.C."/>
            <person name="Pachon D.M.R."/>
            <person name="Bonatelli M.L."/>
            <person name="Correr F.H."/>
            <person name="Franceschini L.M."/>
            <person name="Leite T.F."/>
            <person name="Margarido G.R.A."/>
            <person name="Almeida C.A."/>
            <person name="Ferrarezi J.A."/>
            <person name="Labate C.A."/>
        </authorList>
    </citation>
    <scope>NUCLEOTIDE SEQUENCE</scope>
    <source>
        <strain evidence="17">MF-1</strain>
    </source>
</reference>
<feature type="compositionally biased region" description="Pro residues" evidence="15">
    <location>
        <begin position="252"/>
        <end position="263"/>
    </location>
</feature>
<comment type="caution">
    <text evidence="17">The sequence shown here is derived from an EMBL/GenBank/DDBJ whole genome shotgun (WGS) entry which is preliminary data.</text>
</comment>
<dbReference type="GO" id="GO:0046872">
    <property type="term" value="F:metal ion binding"/>
    <property type="evidence" value="ECO:0007669"/>
    <property type="project" value="UniProtKB-KW"/>
</dbReference>
<dbReference type="InterPro" id="IPR012337">
    <property type="entry name" value="RNaseH-like_sf"/>
</dbReference>
<evidence type="ECO:0000256" key="9">
    <source>
        <dbReference type="ARBA" id="ARBA00022908"/>
    </source>
</evidence>
<keyword evidence="11" id="KW-0239">DNA-directed DNA polymerase</keyword>
<keyword evidence="1" id="KW-0815">Transposition</keyword>
<evidence type="ECO:0000256" key="2">
    <source>
        <dbReference type="ARBA" id="ARBA00022695"/>
    </source>
</evidence>
<evidence type="ECO:0000256" key="11">
    <source>
        <dbReference type="ARBA" id="ARBA00022932"/>
    </source>
</evidence>
<evidence type="ECO:0000256" key="14">
    <source>
        <dbReference type="ARBA" id="ARBA00049244"/>
    </source>
</evidence>
<dbReference type="InterPro" id="IPR001584">
    <property type="entry name" value="Integrase_cat-core"/>
</dbReference>
<evidence type="ECO:0000256" key="5">
    <source>
        <dbReference type="ARBA" id="ARBA00022759"/>
    </source>
</evidence>
<evidence type="ECO:0000259" key="16">
    <source>
        <dbReference type="PROSITE" id="PS50994"/>
    </source>
</evidence>
<keyword evidence="10" id="KW-0695">RNA-directed DNA polymerase</keyword>
<organism evidence="17 18">
    <name type="scientific">Austropuccinia psidii MF-1</name>
    <dbReference type="NCBI Taxonomy" id="1389203"/>
    <lineage>
        <taxon>Eukaryota</taxon>
        <taxon>Fungi</taxon>
        <taxon>Dikarya</taxon>
        <taxon>Basidiomycota</taxon>
        <taxon>Pucciniomycotina</taxon>
        <taxon>Pucciniomycetes</taxon>
        <taxon>Pucciniales</taxon>
        <taxon>Sphaerophragmiaceae</taxon>
        <taxon>Austropuccinia</taxon>
    </lineage>
</organism>
<dbReference type="OrthoDB" id="413361at2759"/>
<dbReference type="GO" id="GO:0003887">
    <property type="term" value="F:DNA-directed DNA polymerase activity"/>
    <property type="evidence" value="ECO:0007669"/>
    <property type="project" value="UniProtKB-KW"/>
</dbReference>
<dbReference type="InterPro" id="IPR036397">
    <property type="entry name" value="RNaseH_sf"/>
</dbReference>
<keyword evidence="3" id="KW-0540">Nuclease</keyword>
<comment type="catalytic activity">
    <reaction evidence="13">
        <text>DNA(n) + a 2'-deoxyribonucleoside 5'-triphosphate = DNA(n+1) + diphosphate</text>
        <dbReference type="Rhea" id="RHEA:22508"/>
        <dbReference type="Rhea" id="RHEA-COMP:17339"/>
        <dbReference type="Rhea" id="RHEA-COMP:17340"/>
        <dbReference type="ChEBI" id="CHEBI:33019"/>
        <dbReference type="ChEBI" id="CHEBI:61560"/>
        <dbReference type="ChEBI" id="CHEBI:173112"/>
        <dbReference type="EC" id="2.7.7.49"/>
    </reaction>
</comment>
<evidence type="ECO:0000313" key="17">
    <source>
        <dbReference type="EMBL" id="MBW0552967.1"/>
    </source>
</evidence>
<feature type="domain" description="Integrase catalytic" evidence="16">
    <location>
        <begin position="503"/>
        <end position="668"/>
    </location>
</feature>
<keyword evidence="2" id="KW-0548">Nucleotidyltransferase</keyword>
<dbReference type="GO" id="GO:0003723">
    <property type="term" value="F:RNA binding"/>
    <property type="evidence" value="ECO:0007669"/>
    <property type="project" value="UniProtKB-KW"/>
</dbReference>
<keyword evidence="5" id="KW-0255">Endonuclease</keyword>
<dbReference type="PANTHER" id="PTHR42648">
    <property type="entry name" value="TRANSPOSASE, PUTATIVE-RELATED"/>
    <property type="match status" value="1"/>
</dbReference>
<keyword evidence="4" id="KW-0479">Metal-binding</keyword>
<keyword evidence="6" id="KW-0378">Hydrolase</keyword>
<dbReference type="PROSITE" id="PS50994">
    <property type="entry name" value="INTEGRASE"/>
    <property type="match status" value="1"/>
</dbReference>
<keyword evidence="18" id="KW-1185">Reference proteome</keyword>
<evidence type="ECO:0000256" key="4">
    <source>
        <dbReference type="ARBA" id="ARBA00022723"/>
    </source>
</evidence>
<evidence type="ECO:0000256" key="8">
    <source>
        <dbReference type="ARBA" id="ARBA00022884"/>
    </source>
</evidence>
<evidence type="ECO:0000256" key="10">
    <source>
        <dbReference type="ARBA" id="ARBA00022918"/>
    </source>
</evidence>
<keyword evidence="9" id="KW-0229">DNA integration</keyword>
<dbReference type="PANTHER" id="PTHR42648:SF11">
    <property type="entry name" value="TRANSPOSON TY4-P GAG-POL POLYPROTEIN"/>
    <property type="match status" value="1"/>
</dbReference>
<evidence type="ECO:0000256" key="15">
    <source>
        <dbReference type="SAM" id="MobiDB-lite"/>
    </source>
</evidence>
<dbReference type="AlphaFoldDB" id="A0A9Q3P9T8"/>
<dbReference type="InterPro" id="IPR039537">
    <property type="entry name" value="Retrotran_Ty1/copia-like"/>
</dbReference>
<sequence length="768" mass="84627">MQLSSPPPPGASFQPFSRLSTSAYDCFMQEPYRAADRFGRLQGDGSSFPESRPLVIPSRSTAKEFFHAIKAQCCPGSRFHKLKVVRELLCILVASDANTTNTSIVLSLCCTFAMFKKLGIEADELKGLLAQATCWAPPTLDQLITAAILSKGDEKPSLTFVGQVIINASQRGTEQPREPSPFVYHLSDPPDAPTIYSRPRSPYSSQPSVLSGDVRRPASHIVDRFGASCFHYGRTGPWRADCPFTKGMANPNPRPSSPAPFCPTRPATPDRRSQQGPGTHYHRERVSKVQFVERDASNKVLIDTGASIHLSGSMCFATCIRSISPFRIFFADSNSSVLILQTTTVKLPVNGGSVLVHNVAFSDKISRTILSVGQLCAAGVVPIFNDLKLSLFVGGFVVTTTFNNHCWWLDILAEEGTKRSAAVSPSCTLPNIEMHPISKLTSTSLSLREWHESLGHACDKMVISFLKQHVPTFDAKRWQPFYCEVCATEKSTHRLARAQTDVPKRDPLNLLVSDIMGPFAGDTQGFRYLLMVRDHVSTYSVVYPLKARSDAPDAILDAIRQLQVRLRLTPKALRMDNAKEFTLTSSTSSLAKLGMGFFPSLPYSPQENGKAERLNRTLGDMAQAMMVESQMPDCFWRFAYASACFLHNRLPNSQIHPRTTSCLLSPRGLPCCLLKPLLSGGWLLWDPVGDRQIQLASIVFPRFQSSNNRDASCVKGSISHIVNATTLVQVPTEHYFKNELTAIDTLSVTKDIAIPEHLGQALSGLMRG</sequence>
<evidence type="ECO:0000256" key="7">
    <source>
        <dbReference type="ARBA" id="ARBA00022842"/>
    </source>
</evidence>
<name>A0A9Q3P9T8_9BASI</name>
<evidence type="ECO:0000256" key="12">
    <source>
        <dbReference type="ARBA" id="ARBA00023172"/>
    </source>
</evidence>
<feature type="region of interest" description="Disordered" evidence="15">
    <location>
        <begin position="170"/>
        <end position="214"/>
    </location>
</feature>
<feature type="compositionally biased region" description="Low complexity" evidence="15">
    <location>
        <begin position="196"/>
        <end position="208"/>
    </location>
</feature>
<dbReference type="GO" id="GO:0003964">
    <property type="term" value="F:RNA-directed DNA polymerase activity"/>
    <property type="evidence" value="ECO:0007669"/>
    <property type="project" value="UniProtKB-KW"/>
</dbReference>
<dbReference type="GO" id="GO:0006310">
    <property type="term" value="P:DNA recombination"/>
    <property type="evidence" value="ECO:0007669"/>
    <property type="project" value="UniProtKB-KW"/>
</dbReference>
<evidence type="ECO:0000256" key="13">
    <source>
        <dbReference type="ARBA" id="ARBA00048173"/>
    </source>
</evidence>
<keyword evidence="8" id="KW-0694">RNA-binding</keyword>
<dbReference type="EMBL" id="AVOT02059264">
    <property type="protein sequence ID" value="MBW0552967.1"/>
    <property type="molecule type" value="Genomic_DNA"/>
</dbReference>
<dbReference type="GO" id="GO:0004519">
    <property type="term" value="F:endonuclease activity"/>
    <property type="evidence" value="ECO:0007669"/>
    <property type="project" value="UniProtKB-KW"/>
</dbReference>
<gene>
    <name evidence="17" type="ORF">O181_092682</name>
</gene>
<evidence type="ECO:0000256" key="3">
    <source>
        <dbReference type="ARBA" id="ARBA00022722"/>
    </source>
</evidence>
<evidence type="ECO:0000256" key="6">
    <source>
        <dbReference type="ARBA" id="ARBA00022801"/>
    </source>
</evidence>
<dbReference type="SUPFAM" id="SSF53098">
    <property type="entry name" value="Ribonuclease H-like"/>
    <property type="match status" value="1"/>
</dbReference>
<keyword evidence="7" id="KW-0460">Magnesium</keyword>